<feature type="region of interest" description="Disordered" evidence="1">
    <location>
        <begin position="14"/>
        <end position="62"/>
    </location>
</feature>
<dbReference type="EMBL" id="FNPH01000007">
    <property type="protein sequence ID" value="SDZ22380.1"/>
    <property type="molecule type" value="Genomic_DNA"/>
</dbReference>
<keyword evidence="4" id="KW-1185">Reference proteome</keyword>
<dbReference type="AlphaFoldDB" id="A0A1H3R9R9"/>
<name>A0A1H3R9R9_9ACTN</name>
<gene>
    <name evidence="3" type="ORF">SAMN05444365_107164</name>
</gene>
<accession>A0A1H3R9R9</accession>
<dbReference type="STRING" id="405436.SAMN05444365_107164"/>
<organism evidence="3 4">
    <name type="scientific">Micromonospora pattaloongensis</name>
    <dbReference type="NCBI Taxonomy" id="405436"/>
    <lineage>
        <taxon>Bacteria</taxon>
        <taxon>Bacillati</taxon>
        <taxon>Actinomycetota</taxon>
        <taxon>Actinomycetes</taxon>
        <taxon>Micromonosporales</taxon>
        <taxon>Micromonosporaceae</taxon>
        <taxon>Micromonospora</taxon>
    </lineage>
</organism>
<evidence type="ECO:0000259" key="2">
    <source>
        <dbReference type="Pfam" id="PF24837"/>
    </source>
</evidence>
<feature type="compositionally biased region" description="Low complexity" evidence="1">
    <location>
        <begin position="23"/>
        <end position="42"/>
    </location>
</feature>
<protein>
    <recommendedName>
        <fullName evidence="2">AMIN-like domain-containing protein</fullName>
    </recommendedName>
</protein>
<feature type="domain" description="AMIN-like" evidence="2">
    <location>
        <begin position="113"/>
        <end position="205"/>
    </location>
</feature>
<dbReference type="InterPro" id="IPR056303">
    <property type="entry name" value="AMIN-like"/>
</dbReference>
<dbReference type="RefSeq" id="WP_091559318.1">
    <property type="nucleotide sequence ID" value="NZ_FNPH01000007.1"/>
</dbReference>
<evidence type="ECO:0000256" key="1">
    <source>
        <dbReference type="SAM" id="MobiDB-lite"/>
    </source>
</evidence>
<sequence>MFALLLLAAGCYRSPDAAPPRTPETTTPGTSAAAAPSPKARPVTTSPTVRRPAPTVGKPAPTGSPYRVRYGWAIPSAPARVAHAVRPPIAPPPAPALPYLVEMNAADHPEGEPGYSRFSFYFRGAFPGYEFQYVPRVTHDGSGRPVELTGNSFLRLRFTPAQAHDGNGRSSIERAPNRQLGFPTLRSYGQAGDYEGYLTYGFGIQVAPGGDQVMPIRIGEMIRPDGLHVVAVDVRRG</sequence>
<dbReference type="Pfam" id="PF24837">
    <property type="entry name" value="AMIN-like"/>
    <property type="match status" value="1"/>
</dbReference>
<dbReference type="Proteomes" id="UP000242415">
    <property type="component" value="Unassembled WGS sequence"/>
</dbReference>
<evidence type="ECO:0000313" key="3">
    <source>
        <dbReference type="EMBL" id="SDZ22380.1"/>
    </source>
</evidence>
<evidence type="ECO:0000313" key="4">
    <source>
        <dbReference type="Proteomes" id="UP000242415"/>
    </source>
</evidence>
<dbReference type="OrthoDB" id="3393679at2"/>
<reference evidence="4" key="1">
    <citation type="submission" date="2016-10" db="EMBL/GenBank/DDBJ databases">
        <authorList>
            <person name="Varghese N."/>
            <person name="Submissions S."/>
        </authorList>
    </citation>
    <scope>NUCLEOTIDE SEQUENCE [LARGE SCALE GENOMIC DNA]</scope>
    <source>
        <strain evidence="4">DSM 45245</strain>
    </source>
</reference>
<proteinExistence type="predicted"/>